<feature type="compositionally biased region" description="Polar residues" evidence="2">
    <location>
        <begin position="1"/>
        <end position="12"/>
    </location>
</feature>
<organism evidence="3 4">
    <name type="scientific">Pseudoclavibacter terrae</name>
    <dbReference type="NCBI Taxonomy" id="1530195"/>
    <lineage>
        <taxon>Bacteria</taxon>
        <taxon>Bacillati</taxon>
        <taxon>Actinomycetota</taxon>
        <taxon>Actinomycetes</taxon>
        <taxon>Micrococcales</taxon>
        <taxon>Microbacteriaceae</taxon>
        <taxon>Pseudoclavibacter</taxon>
    </lineage>
</organism>
<comment type="similarity">
    <text evidence="1">Belongs to the asp23 family.</text>
</comment>
<dbReference type="EMBL" id="WBJX01000001">
    <property type="protein sequence ID" value="KAB1639577.1"/>
    <property type="molecule type" value="Genomic_DNA"/>
</dbReference>
<proteinExistence type="inferred from homology"/>
<dbReference type="InterPro" id="IPR005531">
    <property type="entry name" value="Asp23"/>
</dbReference>
<evidence type="ECO:0000313" key="3">
    <source>
        <dbReference type="EMBL" id="KAB1639577.1"/>
    </source>
</evidence>
<keyword evidence="4" id="KW-1185">Reference proteome</keyword>
<evidence type="ECO:0000256" key="1">
    <source>
        <dbReference type="ARBA" id="ARBA00005721"/>
    </source>
</evidence>
<gene>
    <name evidence="3" type="ORF">F8O03_04410</name>
</gene>
<evidence type="ECO:0000256" key="2">
    <source>
        <dbReference type="SAM" id="MobiDB-lite"/>
    </source>
</evidence>
<dbReference type="OrthoDB" id="9808942at2"/>
<dbReference type="PANTHER" id="PTHR34297">
    <property type="entry name" value="HYPOTHETICAL CYTOSOLIC PROTEIN-RELATED"/>
    <property type="match status" value="1"/>
</dbReference>
<name>A0A7J5B635_9MICO</name>
<accession>A0A7J5B635</accession>
<dbReference type="RefSeq" id="WP_151422768.1">
    <property type="nucleotide sequence ID" value="NZ_WBJX01000001.1"/>
</dbReference>
<feature type="region of interest" description="Disordered" evidence="2">
    <location>
        <begin position="1"/>
        <end position="42"/>
    </location>
</feature>
<dbReference type="PANTHER" id="PTHR34297:SF3">
    <property type="entry name" value="ALKALINE SHOCK PROTEIN 23"/>
    <property type="match status" value="1"/>
</dbReference>
<comment type="caution">
    <text evidence="3">The sequence shown here is derived from an EMBL/GenBank/DDBJ whole genome shotgun (WGS) entry which is preliminary data.</text>
</comment>
<dbReference type="Proteomes" id="UP000490386">
    <property type="component" value="Unassembled WGS sequence"/>
</dbReference>
<dbReference type="Pfam" id="PF03780">
    <property type="entry name" value="Asp23"/>
    <property type="match status" value="1"/>
</dbReference>
<protein>
    <submittedName>
        <fullName evidence="3">Asp23/Gls24 family envelope stress response protein</fullName>
    </submittedName>
</protein>
<evidence type="ECO:0000313" key="4">
    <source>
        <dbReference type="Proteomes" id="UP000490386"/>
    </source>
</evidence>
<reference evidence="3 4" key="1">
    <citation type="submission" date="2019-09" db="EMBL/GenBank/DDBJ databases">
        <title>Phylogeny of genus Pseudoclavibacter and closely related genus.</title>
        <authorList>
            <person name="Li Y."/>
        </authorList>
    </citation>
    <scope>NUCLEOTIDE SEQUENCE [LARGE SCALE GENOMIC DNA]</scope>
    <source>
        <strain evidence="3 4">THG-MD12</strain>
    </source>
</reference>
<dbReference type="AlphaFoldDB" id="A0A7J5B635"/>
<sequence>MSNVTPNTTATPSVVAPSKAGTGSTDKSVVPTGHTGSEVATGHGTTTVVDSVVARVAGIAAREAHGVYDLGGGAARAIGAIRSAINATDQGQGVSVEVGEKQVAVDVTIVAEYPVALQDVANGVRADVIRAIETIVGLEVTEVNVTINDVHLPSDEQDEPAEARVQ</sequence>